<evidence type="ECO:0000313" key="2">
    <source>
        <dbReference type="EMBL" id="BBY04800.1"/>
    </source>
</evidence>
<protein>
    <submittedName>
        <fullName evidence="2">Uncharacterized protein</fullName>
    </submittedName>
</protein>
<dbReference type="EMBL" id="AP022583">
    <property type="protein sequence ID" value="BBY04800.1"/>
    <property type="molecule type" value="Genomic_DNA"/>
</dbReference>
<gene>
    <name evidence="2" type="ORF">MNVI_01180</name>
</gene>
<dbReference type="Proteomes" id="UP000466894">
    <property type="component" value="Chromosome"/>
</dbReference>
<reference evidence="2 3" key="1">
    <citation type="journal article" date="2019" name="Emerg. Microbes Infect.">
        <title>Comprehensive subspecies identification of 175 nontuberculous mycobacteria species based on 7547 genomic profiles.</title>
        <authorList>
            <person name="Matsumoto Y."/>
            <person name="Kinjo T."/>
            <person name="Motooka D."/>
            <person name="Nabeya D."/>
            <person name="Jung N."/>
            <person name="Uechi K."/>
            <person name="Horii T."/>
            <person name="Iida T."/>
            <person name="Fujita J."/>
            <person name="Nakamura S."/>
        </authorList>
    </citation>
    <scope>NUCLEOTIDE SEQUENCE [LARGE SCALE GENOMIC DNA]</scope>
    <source>
        <strain evidence="2 3">JCM 16367</strain>
    </source>
</reference>
<accession>A0A7I7P866</accession>
<name>A0A7I7P866_9MYCO</name>
<dbReference type="KEGG" id="mnv:MNVI_01180"/>
<evidence type="ECO:0000256" key="1">
    <source>
        <dbReference type="SAM" id="MobiDB-lite"/>
    </source>
</evidence>
<proteinExistence type="predicted"/>
<organism evidence="2 3">
    <name type="scientific">Mycobacterium noviomagense</name>
    <dbReference type="NCBI Taxonomy" id="459858"/>
    <lineage>
        <taxon>Bacteria</taxon>
        <taxon>Bacillati</taxon>
        <taxon>Actinomycetota</taxon>
        <taxon>Actinomycetes</taxon>
        <taxon>Mycobacteriales</taxon>
        <taxon>Mycobacteriaceae</taxon>
        <taxon>Mycobacterium</taxon>
    </lineage>
</organism>
<evidence type="ECO:0000313" key="3">
    <source>
        <dbReference type="Proteomes" id="UP000466894"/>
    </source>
</evidence>
<feature type="region of interest" description="Disordered" evidence="1">
    <location>
        <begin position="44"/>
        <end position="63"/>
    </location>
</feature>
<dbReference type="AlphaFoldDB" id="A0A7I7P866"/>
<sequence>MGLRLADETISTGGNLADMTGAGRLRNTVNTVTNTARAAMAANAMTPARPGSARIRASQPAPV</sequence>